<dbReference type="InterPro" id="IPR016186">
    <property type="entry name" value="C-type_lectin-like/link_sf"/>
</dbReference>
<accession>A0A3Q3BGM1</accession>
<dbReference type="AlphaFoldDB" id="A0A3Q3BGM1"/>
<dbReference type="SMART" id="SM00034">
    <property type="entry name" value="CLECT"/>
    <property type="match status" value="1"/>
</dbReference>
<evidence type="ECO:0000259" key="1">
    <source>
        <dbReference type="PROSITE" id="PS50041"/>
    </source>
</evidence>
<dbReference type="Pfam" id="PF00059">
    <property type="entry name" value="Lectin_C"/>
    <property type="match status" value="2"/>
</dbReference>
<dbReference type="SUPFAM" id="SSF56436">
    <property type="entry name" value="C-type lectin-like"/>
    <property type="match status" value="2"/>
</dbReference>
<name>A0A3Q3BGM1_KRYMA</name>
<feature type="domain" description="C-type lectin" evidence="1">
    <location>
        <begin position="25"/>
        <end position="133"/>
    </location>
</feature>
<reference evidence="2" key="2">
    <citation type="submission" date="2025-09" db="UniProtKB">
        <authorList>
            <consortium name="Ensembl"/>
        </authorList>
    </citation>
    <scope>IDENTIFICATION</scope>
</reference>
<organism evidence="2 3">
    <name type="scientific">Kryptolebias marmoratus</name>
    <name type="common">Mangrove killifish</name>
    <name type="synonym">Rivulus marmoratus</name>
    <dbReference type="NCBI Taxonomy" id="37003"/>
    <lineage>
        <taxon>Eukaryota</taxon>
        <taxon>Metazoa</taxon>
        <taxon>Chordata</taxon>
        <taxon>Craniata</taxon>
        <taxon>Vertebrata</taxon>
        <taxon>Euteleostomi</taxon>
        <taxon>Actinopterygii</taxon>
        <taxon>Neopterygii</taxon>
        <taxon>Teleostei</taxon>
        <taxon>Neoteleostei</taxon>
        <taxon>Acanthomorphata</taxon>
        <taxon>Ovalentaria</taxon>
        <taxon>Atherinomorphae</taxon>
        <taxon>Cyprinodontiformes</taxon>
        <taxon>Rivulidae</taxon>
        <taxon>Kryptolebias</taxon>
    </lineage>
</organism>
<keyword evidence="3" id="KW-1185">Reference proteome</keyword>
<sequence>MEKIIFRVIIITSACCLSAKHAHIQQKLNWGEARSYCRSYHTDLTSLSSEQEEDLFRKFVDPNDEGWIGVYWDQTTSTWKWSGGDDVTFWKDLYLYYTQYELNKPYDPNRNVYWRRDRWLARYGYIPHSFFCLSLTVVQEEKTWEEALEHCRKINENLTSLLSETENLLATNEIQQSSITEPVWIGLRYLGDTWLWVNGDPLEYDAWSQGGDQDRQCPMKRRCGALTKEGQFSLGHCDKTTDNHQS</sequence>
<evidence type="ECO:0000313" key="3">
    <source>
        <dbReference type="Proteomes" id="UP000264800"/>
    </source>
</evidence>
<dbReference type="OMA" id="NKETWSS"/>
<dbReference type="InterPro" id="IPR001304">
    <property type="entry name" value="C-type_lectin-like"/>
</dbReference>
<dbReference type="GeneTree" id="ENSGT00940000163460"/>
<dbReference type="PROSITE" id="PS50041">
    <property type="entry name" value="C_TYPE_LECTIN_2"/>
    <property type="match status" value="2"/>
</dbReference>
<dbReference type="PANTHER" id="PTHR45784:SF8">
    <property type="entry name" value="C-TYPE MANNOSE RECEPTOR 2-RELATED"/>
    <property type="match status" value="1"/>
</dbReference>
<dbReference type="PANTHER" id="PTHR45784">
    <property type="entry name" value="C-TYPE LECTIN DOMAIN FAMILY 20 MEMBER A-RELATED"/>
    <property type="match status" value="1"/>
</dbReference>
<proteinExistence type="predicted"/>
<reference evidence="2" key="1">
    <citation type="submission" date="2025-08" db="UniProtKB">
        <authorList>
            <consortium name="Ensembl"/>
        </authorList>
    </citation>
    <scope>IDENTIFICATION</scope>
</reference>
<evidence type="ECO:0000313" key="2">
    <source>
        <dbReference type="Ensembl" id="ENSKMAP00000029223.1"/>
    </source>
</evidence>
<feature type="domain" description="C-type lectin" evidence="1">
    <location>
        <begin position="128"/>
        <end position="239"/>
    </location>
</feature>
<dbReference type="InterPro" id="IPR016187">
    <property type="entry name" value="CTDL_fold"/>
</dbReference>
<protein>
    <recommendedName>
        <fullName evidence="1">C-type lectin domain-containing protein</fullName>
    </recommendedName>
</protein>
<dbReference type="Proteomes" id="UP000264800">
    <property type="component" value="Unplaced"/>
</dbReference>
<dbReference type="Gene3D" id="3.10.100.10">
    <property type="entry name" value="Mannose-Binding Protein A, subunit A"/>
    <property type="match status" value="2"/>
</dbReference>
<dbReference type="Ensembl" id="ENSKMAT00000029588.1">
    <property type="protein sequence ID" value="ENSKMAP00000029223.1"/>
    <property type="gene ID" value="ENSKMAG00000021656.1"/>
</dbReference>